<proteinExistence type="predicted"/>
<reference evidence="1 2" key="1">
    <citation type="submission" date="2018-08" db="EMBL/GenBank/DDBJ databases">
        <title>A genome reference for cultivated species of the human gut microbiota.</title>
        <authorList>
            <person name="Zou Y."/>
            <person name="Xue W."/>
            <person name="Luo G."/>
        </authorList>
    </citation>
    <scope>NUCLEOTIDE SEQUENCE [LARGE SCALE GENOMIC DNA]</scope>
    <source>
        <strain evidence="1 2">AM16-49B</strain>
    </source>
</reference>
<comment type="caution">
    <text evidence="1">The sequence shown here is derived from an EMBL/GenBank/DDBJ whole genome shotgun (WGS) entry which is preliminary data.</text>
</comment>
<dbReference type="AlphaFoldDB" id="A0A414YFR1"/>
<name>A0A414YFR1_9BACE</name>
<evidence type="ECO:0000313" key="1">
    <source>
        <dbReference type="EMBL" id="RHH84975.1"/>
    </source>
</evidence>
<evidence type="ECO:0000313" key="2">
    <source>
        <dbReference type="Proteomes" id="UP000283512"/>
    </source>
</evidence>
<organism evidence="1 2">
    <name type="scientific">Bacteroides caccae</name>
    <dbReference type="NCBI Taxonomy" id="47678"/>
    <lineage>
        <taxon>Bacteria</taxon>
        <taxon>Pseudomonadati</taxon>
        <taxon>Bacteroidota</taxon>
        <taxon>Bacteroidia</taxon>
        <taxon>Bacteroidales</taxon>
        <taxon>Bacteroidaceae</taxon>
        <taxon>Bacteroides</taxon>
    </lineage>
</organism>
<dbReference type="RefSeq" id="WP_122295873.1">
    <property type="nucleotide sequence ID" value="NZ_QRKD01000040.1"/>
</dbReference>
<sequence length="145" mass="17538">MINVNKLPRPNYYGINVFNPTIVSHTFSLSSDDMLIYYEEIFRNRTNKNKPYIDRFNSIEELEEDIYGECHYYWLSYDFKEIYNRLDKQEFLKKINALIKEYGNAVITDDVSLCIKTDESIRLKDWHNSISDEYTWKDTSTEWNK</sequence>
<accession>A0A414YFR1</accession>
<protein>
    <submittedName>
        <fullName evidence="1">Uncharacterized protein</fullName>
    </submittedName>
</protein>
<gene>
    <name evidence="1" type="ORF">DW190_20505</name>
</gene>
<dbReference type="EMBL" id="QRKD01000040">
    <property type="protein sequence ID" value="RHH84975.1"/>
    <property type="molecule type" value="Genomic_DNA"/>
</dbReference>
<dbReference type="Proteomes" id="UP000283512">
    <property type="component" value="Unassembled WGS sequence"/>
</dbReference>